<gene>
    <name evidence="3" type="ORF">J2744_000920</name>
</gene>
<protein>
    <recommendedName>
        <fullName evidence="2">DUF7999 domain-containing protein</fullName>
    </recommendedName>
</protein>
<dbReference type="Proteomes" id="UP000770586">
    <property type="component" value="Unassembled WGS sequence"/>
</dbReference>
<reference evidence="3 4" key="1">
    <citation type="submission" date="2021-03" db="EMBL/GenBank/DDBJ databases">
        <title>Genomic Encyclopedia of Type Strains, Phase IV (KMG-IV): sequencing the most valuable type-strain genomes for metagenomic binning, comparative biology and taxonomic classification.</title>
        <authorList>
            <person name="Goeker M."/>
        </authorList>
    </citation>
    <scope>NUCLEOTIDE SEQUENCE [LARGE SCALE GENOMIC DNA]</scope>
    <source>
        <strain evidence="3 4">DSM 12287</strain>
    </source>
</reference>
<dbReference type="InterPro" id="IPR058312">
    <property type="entry name" value="DUF7999"/>
</dbReference>
<evidence type="ECO:0000313" key="4">
    <source>
        <dbReference type="Proteomes" id="UP000770586"/>
    </source>
</evidence>
<dbReference type="RefSeq" id="WP_209545144.1">
    <property type="nucleotide sequence ID" value="NZ_BAAADX010000005.1"/>
</dbReference>
<dbReference type="AlphaFoldDB" id="A0A8J7UKI9"/>
<feature type="domain" description="DUF7999" evidence="2">
    <location>
        <begin position="3"/>
        <end position="62"/>
    </location>
</feature>
<accession>A0A8J7UKI9</accession>
<keyword evidence="4" id="KW-1185">Reference proteome</keyword>
<evidence type="ECO:0000256" key="1">
    <source>
        <dbReference type="SAM" id="MobiDB-lite"/>
    </source>
</evidence>
<dbReference type="EMBL" id="JAGGKE010000003">
    <property type="protein sequence ID" value="MBP1901250.1"/>
    <property type="molecule type" value="Genomic_DNA"/>
</dbReference>
<feature type="region of interest" description="Disordered" evidence="1">
    <location>
        <begin position="65"/>
        <end position="89"/>
    </location>
</feature>
<evidence type="ECO:0000313" key="3">
    <source>
        <dbReference type="EMBL" id="MBP1901250.1"/>
    </source>
</evidence>
<evidence type="ECO:0000259" key="2">
    <source>
        <dbReference type="Pfam" id="PF26006"/>
    </source>
</evidence>
<proteinExistence type="predicted"/>
<organism evidence="3 4">
    <name type="scientific">Halorubrum trapanicum</name>
    <dbReference type="NCBI Taxonomy" id="29284"/>
    <lineage>
        <taxon>Archaea</taxon>
        <taxon>Methanobacteriati</taxon>
        <taxon>Methanobacteriota</taxon>
        <taxon>Stenosarchaea group</taxon>
        <taxon>Halobacteria</taxon>
        <taxon>Halobacteriales</taxon>
        <taxon>Haloferacaceae</taxon>
        <taxon>Halorubrum</taxon>
    </lineage>
</organism>
<comment type="caution">
    <text evidence="3">The sequence shown here is derived from an EMBL/GenBank/DDBJ whole genome shotgun (WGS) entry which is preliminary data.</text>
</comment>
<name>A0A8J7UKI9_9EURY</name>
<sequence length="89" mass="9609">MTEPRRDGAVTLYGSGGRIYQVIDAAEGVRGRLDGLRSGDVVEAVLEPVRCRGDGWRIARICEAPSSASPPRRSEPDADDGSVTRSRPR</sequence>
<dbReference type="Pfam" id="PF26006">
    <property type="entry name" value="DUF7999"/>
    <property type="match status" value="1"/>
</dbReference>
<dbReference type="OrthoDB" id="328879at2157"/>